<dbReference type="OrthoDB" id="431557at2759"/>
<comment type="caution">
    <text evidence="2">The sequence shown here is derived from an EMBL/GenBank/DDBJ whole genome shotgun (WGS) entry which is preliminary data.</text>
</comment>
<dbReference type="AlphaFoldDB" id="A0A438K792"/>
<organism evidence="2 3">
    <name type="scientific">Vitis vinifera</name>
    <name type="common">Grape</name>
    <dbReference type="NCBI Taxonomy" id="29760"/>
    <lineage>
        <taxon>Eukaryota</taxon>
        <taxon>Viridiplantae</taxon>
        <taxon>Streptophyta</taxon>
        <taxon>Embryophyta</taxon>
        <taxon>Tracheophyta</taxon>
        <taxon>Spermatophyta</taxon>
        <taxon>Magnoliopsida</taxon>
        <taxon>eudicotyledons</taxon>
        <taxon>Gunneridae</taxon>
        <taxon>Pentapetalae</taxon>
        <taxon>rosids</taxon>
        <taxon>Vitales</taxon>
        <taxon>Vitaceae</taxon>
        <taxon>Viteae</taxon>
        <taxon>Vitis</taxon>
    </lineage>
</organism>
<dbReference type="InterPro" id="IPR029055">
    <property type="entry name" value="Ntn_hydrolases_N"/>
</dbReference>
<dbReference type="PANTHER" id="PTHR11599">
    <property type="entry name" value="PROTEASOME SUBUNIT ALPHA/BETA"/>
    <property type="match status" value="1"/>
</dbReference>
<dbReference type="InterPro" id="IPR001353">
    <property type="entry name" value="Proteasome_sua/b"/>
</dbReference>
<dbReference type="EMBL" id="QGNW01000014">
    <property type="protein sequence ID" value="RVX17061.1"/>
    <property type="molecule type" value="Genomic_DNA"/>
</dbReference>
<protein>
    <submittedName>
        <fullName evidence="2">Proteasome subunit alpha type-5</fullName>
    </submittedName>
</protein>
<evidence type="ECO:0000313" key="2">
    <source>
        <dbReference type="EMBL" id="RVX17061.1"/>
    </source>
</evidence>
<accession>A0A438K792</accession>
<dbReference type="Proteomes" id="UP000288805">
    <property type="component" value="Unassembled WGS sequence"/>
</dbReference>
<keyword evidence="1 2" id="KW-0647">Proteasome</keyword>
<evidence type="ECO:0000313" key="3">
    <source>
        <dbReference type="Proteomes" id="UP000288805"/>
    </source>
</evidence>
<dbReference type="SUPFAM" id="SSF56235">
    <property type="entry name" value="N-terminal nucleophile aminohydrolases (Ntn hydrolases)"/>
    <property type="match status" value="1"/>
</dbReference>
<name>A0A438K792_VITVI</name>
<dbReference type="GO" id="GO:0051603">
    <property type="term" value="P:proteolysis involved in protein catabolic process"/>
    <property type="evidence" value="ECO:0007669"/>
    <property type="project" value="InterPro"/>
</dbReference>
<dbReference type="Gene3D" id="3.60.20.10">
    <property type="entry name" value="Glutamine Phosphoribosylpyrophosphate, subunit 1, domain 1"/>
    <property type="match status" value="1"/>
</dbReference>
<gene>
    <name evidence="2" type="primary">PAE1_0</name>
    <name evidence="2" type="ORF">CK203_003398</name>
</gene>
<evidence type="ECO:0000256" key="1">
    <source>
        <dbReference type="ARBA" id="ARBA00022942"/>
    </source>
</evidence>
<dbReference type="InterPro" id="IPR050115">
    <property type="entry name" value="Proteasome_alpha"/>
</dbReference>
<reference evidence="2 3" key="1">
    <citation type="journal article" date="2018" name="PLoS Genet.">
        <title>Population sequencing reveals clonal diversity and ancestral inbreeding in the grapevine cultivar Chardonnay.</title>
        <authorList>
            <person name="Roach M.J."/>
            <person name="Johnson D.L."/>
            <person name="Bohlmann J."/>
            <person name="van Vuuren H.J."/>
            <person name="Jones S.J."/>
            <person name="Pretorius I.S."/>
            <person name="Schmidt S.A."/>
            <person name="Borneman A.R."/>
        </authorList>
    </citation>
    <scope>NUCLEOTIDE SEQUENCE [LARGE SCALE GENOMIC DNA]</scope>
    <source>
        <strain evidence="3">cv. Chardonnay</strain>
        <tissue evidence="2">Leaf</tissue>
    </source>
</reference>
<proteinExistence type="predicted"/>
<dbReference type="Pfam" id="PF00227">
    <property type="entry name" value="Proteasome"/>
    <property type="match status" value="1"/>
</dbReference>
<sequence length="359" mass="40407">MEAFTLYCTSKKGHSQHTRIDNLEITSSPSKVDITNFFLPYLENRGGKSPIHLKMEAFTLYCISKKGHSQHTRIDNLEITSSPSKVDITNFFLPYLENRGGKSPIHLKMETFTLYCISKKGRSQHTRIDNLEITSSPSKVDITNFFLPYLENRGGKSLIHLKMEAFTLYCISKKGHSQHTRIDNLEITSSPSKVDITNFFLPYLESILTCLYVIHKVKFKQVQGYLGQSNAYGVSNIDHQTNNFKSFHSFDGRSRPFGVSLLIAGHDENGPSLYYTDPSGTFWQCNAKAIGSGSEGADSSLQEQFNQDLTLQEAETIALSILKQVMEEKVTPNNVDIAKVAPTYHLYTPAEVEAVISRL</sequence>
<dbReference type="GO" id="GO:0005839">
    <property type="term" value="C:proteasome core complex"/>
    <property type="evidence" value="ECO:0007669"/>
    <property type="project" value="InterPro"/>
</dbReference>